<reference evidence="2" key="1">
    <citation type="journal article" date="2022" name="Nat. Commun.">
        <title>Chromosome evolution and the genetic basis of agronomically important traits in greater yam.</title>
        <authorList>
            <person name="Bredeson J.V."/>
            <person name="Lyons J.B."/>
            <person name="Oniyinde I.O."/>
            <person name="Okereke N.R."/>
            <person name="Kolade O."/>
            <person name="Nnabue I."/>
            <person name="Nwadili C.O."/>
            <person name="Hribova E."/>
            <person name="Parker M."/>
            <person name="Nwogha J."/>
            <person name="Shu S."/>
            <person name="Carlson J."/>
            <person name="Kariba R."/>
            <person name="Muthemba S."/>
            <person name="Knop K."/>
            <person name="Barton G.J."/>
            <person name="Sherwood A.V."/>
            <person name="Lopez-Montes A."/>
            <person name="Asiedu R."/>
            <person name="Jamnadass R."/>
            <person name="Muchugi A."/>
            <person name="Goodstein D."/>
            <person name="Egesi C.N."/>
            <person name="Featherston J."/>
            <person name="Asfaw A."/>
            <person name="Simpson G.G."/>
            <person name="Dolezel J."/>
            <person name="Hendre P.S."/>
            <person name="Van Deynze A."/>
            <person name="Kumar P.L."/>
            <person name="Obidiegwu J.E."/>
            <person name="Bhattacharjee R."/>
            <person name="Rokhsar D.S."/>
        </authorList>
    </citation>
    <scope>NUCLEOTIDE SEQUENCE [LARGE SCALE GENOMIC DNA]</scope>
    <source>
        <strain evidence="2">cv. TDa95/00328</strain>
    </source>
</reference>
<dbReference type="Proteomes" id="UP000827976">
    <property type="component" value="Chromosome 12"/>
</dbReference>
<keyword evidence="2" id="KW-1185">Reference proteome</keyword>
<organism evidence="1 2">
    <name type="scientific">Dioscorea alata</name>
    <name type="common">Purple yam</name>
    <dbReference type="NCBI Taxonomy" id="55571"/>
    <lineage>
        <taxon>Eukaryota</taxon>
        <taxon>Viridiplantae</taxon>
        <taxon>Streptophyta</taxon>
        <taxon>Embryophyta</taxon>
        <taxon>Tracheophyta</taxon>
        <taxon>Spermatophyta</taxon>
        <taxon>Magnoliopsida</taxon>
        <taxon>Liliopsida</taxon>
        <taxon>Dioscoreales</taxon>
        <taxon>Dioscoreaceae</taxon>
        <taxon>Dioscorea</taxon>
    </lineage>
</organism>
<dbReference type="EMBL" id="CM037022">
    <property type="protein sequence ID" value="KAH7667165.1"/>
    <property type="molecule type" value="Genomic_DNA"/>
</dbReference>
<sequence>MPVTESNTTATVLKGEWKILMNDCEKYLEDLPHENQPLIQRVPRVLCKSETNVKKLFTPEVIALGPYHHDNPDLKHLQNHKYLAAKQLIGTKTIDNFEKKVEDVIFEARQCYKEKLEIDEDEFLTIMFFDACFLLRFIDLYVQDKLQDLQISKNLHGFIVRDIFLLENQIPYVVLKALMNLTMKVDIETFIGRVMETKMQTTVERKAEPIHLLALLRTMLLGKAADNPGVLVKGDWQLFRSVTEMKDVGIELKKSDTFCLRDIIFKEGFIHSYLSLPRITIDDSFQSRFMNMIAMEMCPDSRLEHGIQSYVWFLDCLIHSADDVKELRSADVLFNALGTDEQVAKLCNEMSEDLAPDLHEYHEVLYGLKRHKKNKFLVRFYNTHFSSSWTTISFIAAAFLLILTVLQTAFAIFPR</sequence>
<gene>
    <name evidence="1" type="ORF">IHE45_12G041900</name>
</gene>
<evidence type="ECO:0000313" key="2">
    <source>
        <dbReference type="Proteomes" id="UP000827976"/>
    </source>
</evidence>
<proteinExistence type="predicted"/>
<accession>A0ACB7V1E4</accession>
<comment type="caution">
    <text evidence="1">The sequence shown here is derived from an EMBL/GenBank/DDBJ whole genome shotgun (WGS) entry which is preliminary data.</text>
</comment>
<name>A0ACB7V1E4_DIOAL</name>
<evidence type="ECO:0000313" key="1">
    <source>
        <dbReference type="EMBL" id="KAH7667165.1"/>
    </source>
</evidence>
<protein>
    <submittedName>
        <fullName evidence="1">Uncharacterized protein</fullName>
    </submittedName>
</protein>